<reference evidence="1 2" key="1">
    <citation type="journal article" date="2021" name="Elife">
        <title>Chloroplast acquisition without the gene transfer in kleptoplastic sea slugs, Plakobranchus ocellatus.</title>
        <authorList>
            <person name="Maeda T."/>
            <person name="Takahashi S."/>
            <person name="Yoshida T."/>
            <person name="Shimamura S."/>
            <person name="Takaki Y."/>
            <person name="Nagai Y."/>
            <person name="Toyoda A."/>
            <person name="Suzuki Y."/>
            <person name="Arimoto A."/>
            <person name="Ishii H."/>
            <person name="Satoh N."/>
            <person name="Nishiyama T."/>
            <person name="Hasebe M."/>
            <person name="Maruyama T."/>
            <person name="Minagawa J."/>
            <person name="Obokata J."/>
            <person name="Shigenobu S."/>
        </authorList>
    </citation>
    <scope>NUCLEOTIDE SEQUENCE [LARGE SCALE GENOMIC DNA]</scope>
</reference>
<proteinExistence type="predicted"/>
<protein>
    <recommendedName>
        <fullName evidence="3">ABC transmembrane type-1 domain-containing protein</fullName>
    </recommendedName>
</protein>
<dbReference type="Proteomes" id="UP000735302">
    <property type="component" value="Unassembled WGS sequence"/>
</dbReference>
<accession>A0AAV3ZTZ7</accession>
<name>A0AAV3ZTZ7_9GAST</name>
<organism evidence="1 2">
    <name type="scientific">Plakobranchus ocellatus</name>
    <dbReference type="NCBI Taxonomy" id="259542"/>
    <lineage>
        <taxon>Eukaryota</taxon>
        <taxon>Metazoa</taxon>
        <taxon>Spiralia</taxon>
        <taxon>Lophotrochozoa</taxon>
        <taxon>Mollusca</taxon>
        <taxon>Gastropoda</taxon>
        <taxon>Heterobranchia</taxon>
        <taxon>Euthyneura</taxon>
        <taxon>Panpulmonata</taxon>
        <taxon>Sacoglossa</taxon>
        <taxon>Placobranchoidea</taxon>
        <taxon>Plakobranchidae</taxon>
        <taxon>Plakobranchus</taxon>
    </lineage>
</organism>
<sequence>MSLFFKALFLEAVSSVLYDFGNRLMDLTFLIPFVIVSVSTSDVASVIRPALLYQVLSYTVLLRETWLFYMQWLISRGLACKVSMARMEVRYPQ</sequence>
<comment type="caution">
    <text evidence="1">The sequence shown here is derived from an EMBL/GenBank/DDBJ whole genome shotgun (WGS) entry which is preliminary data.</text>
</comment>
<evidence type="ECO:0008006" key="3">
    <source>
        <dbReference type="Google" id="ProtNLM"/>
    </source>
</evidence>
<dbReference type="EMBL" id="BLXT01002832">
    <property type="protein sequence ID" value="GFN98109.1"/>
    <property type="molecule type" value="Genomic_DNA"/>
</dbReference>
<keyword evidence="2" id="KW-1185">Reference proteome</keyword>
<evidence type="ECO:0000313" key="1">
    <source>
        <dbReference type="EMBL" id="GFN98109.1"/>
    </source>
</evidence>
<evidence type="ECO:0000313" key="2">
    <source>
        <dbReference type="Proteomes" id="UP000735302"/>
    </source>
</evidence>
<gene>
    <name evidence="1" type="ORF">PoB_002461500</name>
</gene>
<dbReference type="AlphaFoldDB" id="A0AAV3ZTZ7"/>